<dbReference type="Proteomes" id="UP001357223">
    <property type="component" value="Chromosome"/>
</dbReference>
<keyword evidence="2" id="KW-1185">Reference proteome</keyword>
<proteinExistence type="predicted"/>
<dbReference type="EMBL" id="CP137640">
    <property type="protein sequence ID" value="WVX79230.1"/>
    <property type="molecule type" value="Genomic_DNA"/>
</dbReference>
<protein>
    <submittedName>
        <fullName evidence="1">Uncharacterized protein</fullName>
    </submittedName>
</protein>
<sequence length="86" mass="10581">MEEHLREKDLFLENQRLKEELSKYENLTSALLGAEVWDYSVYEEIPDDNWLAIDRQDYELIMKHIHGLVRMKPWKSSMEKRLEHYR</sequence>
<evidence type="ECO:0000313" key="2">
    <source>
        <dbReference type="Proteomes" id="UP001357223"/>
    </source>
</evidence>
<reference evidence="1 2" key="1">
    <citation type="submission" date="2023-10" db="EMBL/GenBank/DDBJ databases">
        <title>Niallia locisalis sp.nov. isolated from a salt pond sample.</title>
        <authorList>
            <person name="Li X.-J."/>
            <person name="Dong L."/>
        </authorList>
    </citation>
    <scope>NUCLEOTIDE SEQUENCE [LARGE SCALE GENOMIC DNA]</scope>
    <source>
        <strain evidence="1 2">DSM 29761</strain>
    </source>
</reference>
<organism evidence="1 2">
    <name type="scientific">Niallia oryzisoli</name>
    <dbReference type="NCBI Taxonomy" id="1737571"/>
    <lineage>
        <taxon>Bacteria</taxon>
        <taxon>Bacillati</taxon>
        <taxon>Bacillota</taxon>
        <taxon>Bacilli</taxon>
        <taxon>Bacillales</taxon>
        <taxon>Bacillaceae</taxon>
        <taxon>Niallia</taxon>
    </lineage>
</organism>
<gene>
    <name evidence="1" type="ORF">R4Z09_18200</name>
</gene>
<dbReference type="RefSeq" id="WP_338448164.1">
    <property type="nucleotide sequence ID" value="NZ_CP137640.1"/>
</dbReference>
<name>A0ABZ2C6Y2_9BACI</name>
<evidence type="ECO:0000313" key="1">
    <source>
        <dbReference type="EMBL" id="WVX79230.1"/>
    </source>
</evidence>
<accession>A0ABZ2C6Y2</accession>